<dbReference type="InterPro" id="IPR011012">
    <property type="entry name" value="Longin-like_dom_sf"/>
</dbReference>
<evidence type="ECO:0000313" key="8">
    <source>
        <dbReference type="EMBL" id="KAJ6260513.1"/>
    </source>
</evidence>
<dbReference type="GO" id="GO:0006886">
    <property type="term" value="P:intracellular protein transport"/>
    <property type="evidence" value="ECO:0007669"/>
    <property type="project" value="InterPro"/>
</dbReference>
<evidence type="ECO:0000259" key="7">
    <source>
        <dbReference type="Pfam" id="PF01217"/>
    </source>
</evidence>
<comment type="caution">
    <text evidence="8">The sequence shown here is derived from an EMBL/GenBank/DDBJ whole genome shotgun (WGS) entry which is preliminary data.</text>
</comment>
<dbReference type="SUPFAM" id="SSF64356">
    <property type="entry name" value="SNARE-like"/>
    <property type="match status" value="1"/>
</dbReference>
<keyword evidence="9" id="KW-1185">Reference proteome</keyword>
<comment type="subcellular location">
    <subcellularLocation>
        <location evidence="1">Endomembrane system</location>
    </subcellularLocation>
</comment>
<evidence type="ECO:0000256" key="3">
    <source>
        <dbReference type="ARBA" id="ARBA00022448"/>
    </source>
</evidence>
<accession>A0AAD6NKW3</accession>
<dbReference type="EMBL" id="JAQGDS010000005">
    <property type="protein sequence ID" value="KAJ6260513.1"/>
    <property type="molecule type" value="Genomic_DNA"/>
</dbReference>
<dbReference type="Pfam" id="PF01217">
    <property type="entry name" value="Clat_adaptor_s"/>
    <property type="match status" value="1"/>
</dbReference>
<evidence type="ECO:0000256" key="4">
    <source>
        <dbReference type="ARBA" id="ARBA00022927"/>
    </source>
</evidence>
<dbReference type="AlphaFoldDB" id="A0AAD6NKW3"/>
<dbReference type="InterPro" id="IPR016635">
    <property type="entry name" value="AP_complex_ssu"/>
</dbReference>
<evidence type="ECO:0000256" key="6">
    <source>
        <dbReference type="SAM" id="MobiDB-lite"/>
    </source>
</evidence>
<protein>
    <recommendedName>
        <fullName evidence="7">AP complex mu/sigma subunit domain-containing protein</fullName>
    </recommendedName>
</protein>
<keyword evidence="3" id="KW-0813">Transport</keyword>
<dbReference type="Proteomes" id="UP001221413">
    <property type="component" value="Unassembled WGS sequence"/>
</dbReference>
<dbReference type="InterPro" id="IPR000804">
    <property type="entry name" value="Clathrin_sm-chain_CS"/>
</dbReference>
<dbReference type="GO" id="GO:0030117">
    <property type="term" value="C:membrane coat"/>
    <property type="evidence" value="ECO:0007669"/>
    <property type="project" value="InterPro"/>
</dbReference>
<feature type="region of interest" description="Disordered" evidence="6">
    <location>
        <begin position="165"/>
        <end position="210"/>
    </location>
</feature>
<reference evidence="8" key="1">
    <citation type="submission" date="2023-01" db="EMBL/GenBank/DDBJ databases">
        <title>The chitinases involved in constricting ring structure development in the nematode-trapping fungus Drechslerella dactyloides.</title>
        <authorList>
            <person name="Wang R."/>
            <person name="Zhang L."/>
            <person name="Tang P."/>
            <person name="Li S."/>
            <person name="Liang L."/>
        </authorList>
    </citation>
    <scope>NUCLEOTIDE SEQUENCE</scope>
    <source>
        <strain evidence="8">YMF1.00031</strain>
    </source>
</reference>
<dbReference type="PROSITE" id="PS00989">
    <property type="entry name" value="CLAT_ADAPTOR_S"/>
    <property type="match status" value="1"/>
</dbReference>
<gene>
    <name evidence="8" type="ORF">Dda_4739</name>
</gene>
<sequence length="210" mass="23131">MPSTRKSYVCRRLACHSPGVLHADTKNRVQDVALQQRLISEIFTLVANRPPSACNFLPLPPLLQKTSSEALSDTDQPTRIIYRHYATLYFIIIADDLESELGLLDLIQVFVECLDRIFENVCELDLIFNFETLHQVLAEMIQGGGVVEVDRATIVDSVRKAAKVTKRPQATLPDSARSGSPSPGRNTPVGGHRGSGVMGIGSNDFVWSGR</sequence>
<proteinExistence type="inferred from homology"/>
<dbReference type="GO" id="GO:0016192">
    <property type="term" value="P:vesicle-mediated transport"/>
    <property type="evidence" value="ECO:0007669"/>
    <property type="project" value="InterPro"/>
</dbReference>
<keyword evidence="5" id="KW-0472">Membrane</keyword>
<feature type="domain" description="AP complex mu/sigma subunit" evidence="7">
    <location>
        <begin position="34"/>
        <end position="161"/>
    </location>
</feature>
<dbReference type="PANTHER" id="PTHR11753">
    <property type="entry name" value="ADAPTOR COMPLEXES SMALL SUBUNIT FAMILY"/>
    <property type="match status" value="1"/>
</dbReference>
<evidence type="ECO:0000256" key="1">
    <source>
        <dbReference type="ARBA" id="ARBA00004308"/>
    </source>
</evidence>
<dbReference type="GO" id="GO:0012505">
    <property type="term" value="C:endomembrane system"/>
    <property type="evidence" value="ECO:0007669"/>
    <property type="project" value="UniProtKB-SubCell"/>
</dbReference>
<dbReference type="Gene3D" id="3.30.450.60">
    <property type="match status" value="1"/>
</dbReference>
<name>A0AAD6NKW3_DREDA</name>
<evidence type="ECO:0000313" key="9">
    <source>
        <dbReference type="Proteomes" id="UP001221413"/>
    </source>
</evidence>
<keyword evidence="4" id="KW-0653">Protein transport</keyword>
<comment type="similarity">
    <text evidence="2">Belongs to the adaptor complexes small subunit family.</text>
</comment>
<evidence type="ECO:0000256" key="2">
    <source>
        <dbReference type="ARBA" id="ARBA00006972"/>
    </source>
</evidence>
<organism evidence="8 9">
    <name type="scientific">Drechslerella dactyloides</name>
    <name type="common">Nematode-trapping fungus</name>
    <name type="synonym">Arthrobotrys dactyloides</name>
    <dbReference type="NCBI Taxonomy" id="74499"/>
    <lineage>
        <taxon>Eukaryota</taxon>
        <taxon>Fungi</taxon>
        <taxon>Dikarya</taxon>
        <taxon>Ascomycota</taxon>
        <taxon>Pezizomycotina</taxon>
        <taxon>Orbiliomycetes</taxon>
        <taxon>Orbiliales</taxon>
        <taxon>Orbiliaceae</taxon>
        <taxon>Drechslerella</taxon>
    </lineage>
</organism>
<dbReference type="InterPro" id="IPR022775">
    <property type="entry name" value="AP_mu_sigma_su"/>
</dbReference>
<evidence type="ECO:0000256" key="5">
    <source>
        <dbReference type="ARBA" id="ARBA00023136"/>
    </source>
</evidence>